<protein>
    <submittedName>
        <fullName evidence="6">Aldo/keto reductase</fullName>
    </submittedName>
</protein>
<dbReference type="PANTHER" id="PTHR11732">
    <property type="entry name" value="ALDO/KETO REDUCTASE"/>
    <property type="match status" value="1"/>
</dbReference>
<evidence type="ECO:0000256" key="1">
    <source>
        <dbReference type="ARBA" id="ARBA00023002"/>
    </source>
</evidence>
<evidence type="ECO:0000259" key="5">
    <source>
        <dbReference type="Pfam" id="PF00248"/>
    </source>
</evidence>
<gene>
    <name evidence="6" type="ORF">PUNSTDRAFT_93354</name>
</gene>
<dbReference type="EMBL" id="JH687557">
    <property type="protein sequence ID" value="EIN03934.1"/>
    <property type="molecule type" value="Genomic_DNA"/>
</dbReference>
<dbReference type="GO" id="GO:0016616">
    <property type="term" value="F:oxidoreductase activity, acting on the CH-OH group of donors, NAD or NADP as acceptor"/>
    <property type="evidence" value="ECO:0007669"/>
    <property type="project" value="UniProtKB-ARBA"/>
</dbReference>
<dbReference type="PRINTS" id="PR00069">
    <property type="entry name" value="ALDKETRDTASE"/>
</dbReference>
<dbReference type="InterPro" id="IPR020471">
    <property type="entry name" value="AKR"/>
</dbReference>
<proteinExistence type="predicted"/>
<dbReference type="InterPro" id="IPR036812">
    <property type="entry name" value="NAD(P)_OxRdtase_dom_sf"/>
</dbReference>
<dbReference type="PROSITE" id="PS00798">
    <property type="entry name" value="ALDOKETO_REDUCTASE_1"/>
    <property type="match status" value="1"/>
</dbReference>
<dbReference type="Proteomes" id="UP000054196">
    <property type="component" value="Unassembled WGS sequence"/>
</dbReference>
<dbReference type="eggNOG" id="KOG1577">
    <property type="taxonomic scope" value="Eukaryota"/>
</dbReference>
<organism evidence="6 7">
    <name type="scientific">Punctularia strigosozonata (strain HHB-11173)</name>
    <name type="common">White-rot fungus</name>
    <dbReference type="NCBI Taxonomy" id="741275"/>
    <lineage>
        <taxon>Eukaryota</taxon>
        <taxon>Fungi</taxon>
        <taxon>Dikarya</taxon>
        <taxon>Basidiomycota</taxon>
        <taxon>Agaricomycotina</taxon>
        <taxon>Agaricomycetes</taxon>
        <taxon>Corticiales</taxon>
        <taxon>Punctulariaceae</taxon>
        <taxon>Punctularia</taxon>
    </lineage>
</organism>
<dbReference type="InterPro" id="IPR018170">
    <property type="entry name" value="Aldo/ket_reductase_CS"/>
</dbReference>
<dbReference type="InterPro" id="IPR023210">
    <property type="entry name" value="NADP_OxRdtase_dom"/>
</dbReference>
<evidence type="ECO:0000256" key="3">
    <source>
        <dbReference type="PIRSR" id="PIRSR000097-2"/>
    </source>
</evidence>
<dbReference type="CDD" id="cd19071">
    <property type="entry name" value="AKR_AKR1-5-like"/>
    <property type="match status" value="1"/>
</dbReference>
<sequence>MAADIPHFTLNDGTRIPSVGMGCWMGIPGGGESAEIMCKKAIKYGYRHFDTAFGYFNEEHVGKAIRESGIPRSEFYITTKLTNSDHHRVREGFETSLKNLDCDYIDLYLMHWPQATTEKGPIRPDESPTIIDTWRNMEKLLETGKVKTIGVSNFSIKTLEQLRLHWSVVPAVNQVEMHPCLPCEDLKAYCDEKGILLVAYSPLGRPLPGQSQTVFATEPTITRIAEKLEVTWAQVVLSWGVQRGTSVIPKSENDDRMKANLRLIKLSVDDMSALNNIHKSPGMHKSLLAYHRPDGTVLGWTYEELGWNLKPGGIVG</sequence>
<feature type="binding site" evidence="3">
    <location>
        <position position="111"/>
    </location>
    <ligand>
        <name>substrate</name>
    </ligand>
</feature>
<dbReference type="RefSeq" id="XP_007388723.1">
    <property type="nucleotide sequence ID" value="XM_007388661.1"/>
</dbReference>
<dbReference type="SUPFAM" id="SSF51430">
    <property type="entry name" value="NAD(P)-linked oxidoreductase"/>
    <property type="match status" value="1"/>
</dbReference>
<dbReference type="KEGG" id="psq:PUNSTDRAFT_93354"/>
<accession>R7S242</accession>
<dbReference type="PROSITE" id="PS00062">
    <property type="entry name" value="ALDOKETO_REDUCTASE_2"/>
    <property type="match status" value="1"/>
</dbReference>
<dbReference type="OrthoDB" id="5945798at2759"/>
<dbReference type="GeneID" id="18886555"/>
<dbReference type="Gene3D" id="3.20.20.100">
    <property type="entry name" value="NADP-dependent oxidoreductase domain"/>
    <property type="match status" value="1"/>
</dbReference>
<feature type="site" description="Lowers pKa of active site Tyr" evidence="4">
    <location>
        <position position="80"/>
    </location>
</feature>
<dbReference type="OMA" id="CACHKDY"/>
<dbReference type="HOGENOM" id="CLU_023205_0_0_1"/>
<evidence type="ECO:0000256" key="4">
    <source>
        <dbReference type="PIRSR" id="PIRSR000097-3"/>
    </source>
</evidence>
<dbReference type="Pfam" id="PF00248">
    <property type="entry name" value="Aldo_ket_red"/>
    <property type="match status" value="1"/>
</dbReference>
<dbReference type="FunFam" id="3.20.20.100:FF:000002">
    <property type="entry name" value="2,5-diketo-D-gluconic acid reductase A"/>
    <property type="match status" value="1"/>
</dbReference>
<evidence type="ECO:0000313" key="6">
    <source>
        <dbReference type="EMBL" id="EIN03934.1"/>
    </source>
</evidence>
<dbReference type="PIRSF" id="PIRSF000097">
    <property type="entry name" value="AKR"/>
    <property type="match status" value="1"/>
</dbReference>
<keyword evidence="1" id="KW-0560">Oxidoreductase</keyword>
<name>R7S242_PUNST</name>
<feature type="domain" description="NADP-dependent oxidoreductase" evidence="5">
    <location>
        <begin position="32"/>
        <end position="277"/>
    </location>
</feature>
<evidence type="ECO:0000313" key="7">
    <source>
        <dbReference type="Proteomes" id="UP000054196"/>
    </source>
</evidence>
<keyword evidence="7" id="KW-1185">Reference proteome</keyword>
<dbReference type="AlphaFoldDB" id="R7S242"/>
<feature type="active site" description="Proton donor" evidence="2">
    <location>
        <position position="55"/>
    </location>
</feature>
<evidence type="ECO:0000256" key="2">
    <source>
        <dbReference type="PIRSR" id="PIRSR000097-1"/>
    </source>
</evidence>
<reference evidence="7" key="1">
    <citation type="journal article" date="2012" name="Science">
        <title>The Paleozoic origin of enzymatic lignin decomposition reconstructed from 31 fungal genomes.</title>
        <authorList>
            <person name="Floudas D."/>
            <person name="Binder M."/>
            <person name="Riley R."/>
            <person name="Barry K."/>
            <person name="Blanchette R.A."/>
            <person name="Henrissat B."/>
            <person name="Martinez A.T."/>
            <person name="Otillar R."/>
            <person name="Spatafora J.W."/>
            <person name="Yadav J.S."/>
            <person name="Aerts A."/>
            <person name="Benoit I."/>
            <person name="Boyd A."/>
            <person name="Carlson A."/>
            <person name="Copeland A."/>
            <person name="Coutinho P.M."/>
            <person name="de Vries R.P."/>
            <person name="Ferreira P."/>
            <person name="Findley K."/>
            <person name="Foster B."/>
            <person name="Gaskell J."/>
            <person name="Glotzer D."/>
            <person name="Gorecki P."/>
            <person name="Heitman J."/>
            <person name="Hesse C."/>
            <person name="Hori C."/>
            <person name="Igarashi K."/>
            <person name="Jurgens J.A."/>
            <person name="Kallen N."/>
            <person name="Kersten P."/>
            <person name="Kohler A."/>
            <person name="Kuees U."/>
            <person name="Kumar T.K.A."/>
            <person name="Kuo A."/>
            <person name="LaButti K."/>
            <person name="Larrondo L.F."/>
            <person name="Lindquist E."/>
            <person name="Ling A."/>
            <person name="Lombard V."/>
            <person name="Lucas S."/>
            <person name="Lundell T."/>
            <person name="Martin R."/>
            <person name="McLaughlin D.J."/>
            <person name="Morgenstern I."/>
            <person name="Morin E."/>
            <person name="Murat C."/>
            <person name="Nagy L.G."/>
            <person name="Nolan M."/>
            <person name="Ohm R.A."/>
            <person name="Patyshakuliyeva A."/>
            <person name="Rokas A."/>
            <person name="Ruiz-Duenas F.J."/>
            <person name="Sabat G."/>
            <person name="Salamov A."/>
            <person name="Samejima M."/>
            <person name="Schmutz J."/>
            <person name="Slot J.C."/>
            <person name="St John F."/>
            <person name="Stenlid J."/>
            <person name="Sun H."/>
            <person name="Sun S."/>
            <person name="Syed K."/>
            <person name="Tsang A."/>
            <person name="Wiebenga A."/>
            <person name="Young D."/>
            <person name="Pisabarro A."/>
            <person name="Eastwood D.C."/>
            <person name="Martin F."/>
            <person name="Cullen D."/>
            <person name="Grigoriev I.V."/>
            <person name="Hibbett D.S."/>
        </authorList>
    </citation>
    <scope>NUCLEOTIDE SEQUENCE [LARGE SCALE GENOMIC DNA]</scope>
    <source>
        <strain evidence="7">HHB-11173 SS5</strain>
    </source>
</reference>